<dbReference type="EMBL" id="LSRX01000981">
    <property type="protein sequence ID" value="OLP85332.1"/>
    <property type="molecule type" value="Genomic_DNA"/>
</dbReference>
<feature type="compositionally biased region" description="Basic and acidic residues" evidence="1">
    <location>
        <begin position="9"/>
        <end position="25"/>
    </location>
</feature>
<feature type="region of interest" description="Disordered" evidence="1">
    <location>
        <begin position="316"/>
        <end position="348"/>
    </location>
</feature>
<comment type="caution">
    <text evidence="2">The sequence shown here is derived from an EMBL/GenBank/DDBJ whole genome shotgun (WGS) entry which is preliminary data.</text>
</comment>
<sequence length="348" mass="38337">MSAQQAKRGKQESEREKRSKPEKNLRVGYPGPRNLDTARAADAAPFEGMGAGASRTSVRTLPSGWRASYNSEIRQLSGRVGMPGYQMQRPKTRHCRKSVSASFACPPRRVSVCGKSICGRRGHRHIDVLLRVASKSPWERSGIGTDMSCVSPCLLNLGRCSCILVNDIGDVGVTHLAEGLKKQRALNSQFEGKQLSCVVELDLSCNPVRDQGAQALANAAMSCLGSESVRFEALWGVEEVFLWDTGITARGRDALQGAVASRATLAMEAALALRKSDELIEKVRVKRRRRPKALQVHGLELKDPIAEQLRSDADTELQDLWPTPLMEPESEEPDSQEQVLARESRFNF</sequence>
<protein>
    <submittedName>
        <fullName evidence="2">Uncharacterized protein</fullName>
    </submittedName>
</protein>
<proteinExistence type="predicted"/>
<dbReference type="SUPFAM" id="SSF52047">
    <property type="entry name" value="RNI-like"/>
    <property type="match status" value="1"/>
</dbReference>
<keyword evidence="3" id="KW-1185">Reference proteome</keyword>
<dbReference type="AlphaFoldDB" id="A0A1Q9CQY4"/>
<feature type="region of interest" description="Disordered" evidence="1">
    <location>
        <begin position="1"/>
        <end position="36"/>
    </location>
</feature>
<accession>A0A1Q9CQY4</accession>
<organism evidence="2 3">
    <name type="scientific">Symbiodinium microadriaticum</name>
    <name type="common">Dinoflagellate</name>
    <name type="synonym">Zooxanthella microadriatica</name>
    <dbReference type="NCBI Taxonomy" id="2951"/>
    <lineage>
        <taxon>Eukaryota</taxon>
        <taxon>Sar</taxon>
        <taxon>Alveolata</taxon>
        <taxon>Dinophyceae</taxon>
        <taxon>Suessiales</taxon>
        <taxon>Symbiodiniaceae</taxon>
        <taxon>Symbiodinium</taxon>
    </lineage>
</organism>
<dbReference type="Pfam" id="PF13516">
    <property type="entry name" value="LRR_6"/>
    <property type="match status" value="1"/>
</dbReference>
<dbReference type="InterPro" id="IPR001611">
    <property type="entry name" value="Leu-rich_rpt"/>
</dbReference>
<dbReference type="InterPro" id="IPR032675">
    <property type="entry name" value="LRR_dom_sf"/>
</dbReference>
<gene>
    <name evidence="2" type="ORF">AK812_SmicGene33662</name>
</gene>
<name>A0A1Q9CQY4_SYMMI</name>
<evidence type="ECO:0000256" key="1">
    <source>
        <dbReference type="SAM" id="MobiDB-lite"/>
    </source>
</evidence>
<evidence type="ECO:0000313" key="3">
    <source>
        <dbReference type="Proteomes" id="UP000186817"/>
    </source>
</evidence>
<reference evidence="2 3" key="1">
    <citation type="submission" date="2016-02" db="EMBL/GenBank/DDBJ databases">
        <title>Genome analysis of coral dinoflagellate symbionts highlights evolutionary adaptations to a symbiotic lifestyle.</title>
        <authorList>
            <person name="Aranda M."/>
            <person name="Li Y."/>
            <person name="Liew Y.J."/>
            <person name="Baumgarten S."/>
            <person name="Simakov O."/>
            <person name="Wilson M."/>
            <person name="Piel J."/>
            <person name="Ashoor H."/>
            <person name="Bougouffa S."/>
            <person name="Bajic V.B."/>
            <person name="Ryu T."/>
            <person name="Ravasi T."/>
            <person name="Bayer T."/>
            <person name="Micklem G."/>
            <person name="Kim H."/>
            <person name="Bhak J."/>
            <person name="Lajeunesse T.C."/>
            <person name="Voolstra C.R."/>
        </authorList>
    </citation>
    <scope>NUCLEOTIDE SEQUENCE [LARGE SCALE GENOMIC DNA]</scope>
    <source>
        <strain evidence="2 3">CCMP2467</strain>
    </source>
</reference>
<dbReference type="Gene3D" id="3.80.10.10">
    <property type="entry name" value="Ribonuclease Inhibitor"/>
    <property type="match status" value="1"/>
</dbReference>
<dbReference type="OrthoDB" id="10397426at2759"/>
<evidence type="ECO:0000313" key="2">
    <source>
        <dbReference type="EMBL" id="OLP85332.1"/>
    </source>
</evidence>
<dbReference type="Proteomes" id="UP000186817">
    <property type="component" value="Unassembled WGS sequence"/>
</dbReference>